<evidence type="ECO:0000313" key="5">
    <source>
        <dbReference type="Proteomes" id="UP000324269"/>
    </source>
</evidence>
<dbReference type="OrthoDB" id="1701949at2"/>
<dbReference type="InterPro" id="IPR011438">
    <property type="entry name" value="DUF1541"/>
</dbReference>
<feature type="compositionally biased region" description="Basic and acidic residues" evidence="1">
    <location>
        <begin position="31"/>
        <end position="55"/>
    </location>
</feature>
<feature type="signal peptide" evidence="2">
    <location>
        <begin position="1"/>
        <end position="29"/>
    </location>
</feature>
<keyword evidence="2" id="KW-0732">Signal</keyword>
<accession>A0A5D4UQ77</accession>
<gene>
    <name evidence="4" type="ORF">FZC85_03920</name>
</gene>
<proteinExistence type="predicted"/>
<evidence type="ECO:0000256" key="1">
    <source>
        <dbReference type="SAM" id="MobiDB-lite"/>
    </source>
</evidence>
<feature type="chain" id="PRO_5030116856" evidence="2">
    <location>
        <begin position="30"/>
        <end position="198"/>
    </location>
</feature>
<dbReference type="Proteomes" id="UP000324269">
    <property type="component" value="Unassembled WGS sequence"/>
</dbReference>
<name>A0A5D4UQ77_9BACI</name>
<dbReference type="EMBL" id="VTEZ01000001">
    <property type="protein sequence ID" value="TYS88577.1"/>
    <property type="molecule type" value="Genomic_DNA"/>
</dbReference>
<comment type="caution">
    <text evidence="4">The sequence shown here is derived from an EMBL/GenBank/DDBJ whole genome shotgun (WGS) entry which is preliminary data.</text>
</comment>
<feature type="domain" description="DUF1541" evidence="3">
    <location>
        <begin position="76"/>
        <end position="127"/>
    </location>
</feature>
<dbReference type="RefSeq" id="WP_148967876.1">
    <property type="nucleotide sequence ID" value="NZ_JBNIKW010000001.1"/>
</dbReference>
<reference evidence="4 5" key="1">
    <citation type="submission" date="2019-08" db="EMBL/GenBank/DDBJ databases">
        <title>Bacillus genomes from the desert of Cuatro Cienegas, Coahuila.</title>
        <authorList>
            <person name="Olmedo-Alvarez G."/>
        </authorList>
    </citation>
    <scope>NUCLEOTIDE SEQUENCE [LARGE SCALE GENOMIC DNA]</scope>
    <source>
        <strain evidence="4 5">CH87b_3T</strain>
    </source>
</reference>
<feature type="region of interest" description="Disordered" evidence="1">
    <location>
        <begin position="28"/>
        <end position="72"/>
    </location>
</feature>
<dbReference type="Pfam" id="PF07563">
    <property type="entry name" value="DUF1541"/>
    <property type="match status" value="2"/>
</dbReference>
<protein>
    <submittedName>
        <fullName evidence="4">DUF1541 domain-containing protein</fullName>
    </submittedName>
</protein>
<organism evidence="4 5">
    <name type="scientific">Rossellomorea aquimaris</name>
    <dbReference type="NCBI Taxonomy" id="189382"/>
    <lineage>
        <taxon>Bacteria</taxon>
        <taxon>Bacillati</taxon>
        <taxon>Bacillota</taxon>
        <taxon>Bacilli</taxon>
        <taxon>Bacillales</taxon>
        <taxon>Bacillaceae</taxon>
        <taxon>Rossellomorea</taxon>
    </lineage>
</organism>
<feature type="domain" description="DUF1541" evidence="3">
    <location>
        <begin position="140"/>
        <end position="191"/>
    </location>
</feature>
<evidence type="ECO:0000256" key="2">
    <source>
        <dbReference type="SAM" id="SignalP"/>
    </source>
</evidence>
<evidence type="ECO:0000313" key="4">
    <source>
        <dbReference type="EMBL" id="TYS88577.1"/>
    </source>
</evidence>
<dbReference type="Gene3D" id="2.30.30.1210">
    <property type="entry name" value="Domain of unknown function DUF1541"/>
    <property type="match status" value="1"/>
</dbReference>
<sequence length="198" mass="21371">MTMTTNSKNTILLLVTALFLLLGACSNNGEDTGHEGGNDQEMKEEMDGMDHDDMNHSSSGEVPEGLKEAANPTYPVGSKAIIQDDHMKGMKGAEASISGAYETVVYTVTYTPTTGGEKVKDHKWVIHEEIAGHGEEPYTSGDEVVLDADHMEGMKDATATVESAEETTVYMVDFTPVTGGEEVKNHKWVTESELSPAE</sequence>
<evidence type="ECO:0000259" key="3">
    <source>
        <dbReference type="Pfam" id="PF07563"/>
    </source>
</evidence>
<dbReference type="AlphaFoldDB" id="A0A5D4UQ77"/>